<keyword evidence="3 6" id="KW-0547">Nucleotide-binding</keyword>
<dbReference type="GO" id="GO:0005524">
    <property type="term" value="F:ATP binding"/>
    <property type="evidence" value="ECO:0007669"/>
    <property type="project" value="UniProtKB-UniRule"/>
</dbReference>
<comment type="similarity">
    <text evidence="7">Belongs to the protein kinase superfamily. Ser/Thr protein kinase family. MAP kinase subfamily.</text>
</comment>
<evidence type="ECO:0000256" key="6">
    <source>
        <dbReference type="PROSITE-ProRule" id="PRU10141"/>
    </source>
</evidence>
<gene>
    <name evidence="10" type="ORF">TAT_000039700</name>
    <name evidence="11" type="ORF">TAV_000039300</name>
</gene>
<dbReference type="Pfam" id="PF00069">
    <property type="entry name" value="Pkinase"/>
    <property type="match status" value="2"/>
</dbReference>
<dbReference type="Gene3D" id="1.10.510.10">
    <property type="entry name" value="Transferase(Phosphotransferase) domain 1"/>
    <property type="match status" value="1"/>
</dbReference>
<dbReference type="EMBL" id="UIVS01000001">
    <property type="protein sequence ID" value="SVP89696.1"/>
    <property type="molecule type" value="Genomic_DNA"/>
</dbReference>
<dbReference type="FunFam" id="3.30.200.20:FF:000046">
    <property type="entry name" value="Mitogen-activated protein kinase"/>
    <property type="match status" value="1"/>
</dbReference>
<dbReference type="SMART" id="SM00220">
    <property type="entry name" value="S_TKc"/>
    <property type="match status" value="1"/>
</dbReference>
<dbReference type="InterPro" id="IPR000719">
    <property type="entry name" value="Prot_kinase_dom"/>
</dbReference>
<keyword evidence="1 7" id="KW-0723">Serine/threonine-protein kinase</keyword>
<reference evidence="10" key="1">
    <citation type="submission" date="2018-07" db="EMBL/GenBank/DDBJ databases">
        <authorList>
            <person name="Quirk P.G."/>
            <person name="Krulwich T.A."/>
        </authorList>
    </citation>
    <scope>NUCLEOTIDE SEQUENCE</scope>
    <source>
        <strain evidence="10">Anand</strain>
    </source>
</reference>
<protein>
    <recommendedName>
        <fullName evidence="7">Mitogen-activated protein kinase</fullName>
        <ecNumber evidence="7">2.7.11.24</ecNumber>
    </recommendedName>
</protein>
<keyword evidence="5 6" id="KW-0067">ATP-binding</keyword>
<evidence type="ECO:0000259" key="9">
    <source>
        <dbReference type="PROSITE" id="PS50011"/>
    </source>
</evidence>
<evidence type="ECO:0000256" key="7">
    <source>
        <dbReference type="RuleBase" id="RU361165"/>
    </source>
</evidence>
<comment type="activity regulation">
    <text evidence="7">Activated by threonine and tyrosine phosphorylation.</text>
</comment>
<dbReference type="AlphaFoldDB" id="A0A3B0MGA2"/>
<evidence type="ECO:0000313" key="10">
    <source>
        <dbReference type="EMBL" id="SVP88537.1"/>
    </source>
</evidence>
<dbReference type="InterPro" id="IPR003527">
    <property type="entry name" value="MAP_kinase_CS"/>
</dbReference>
<evidence type="ECO:0000256" key="3">
    <source>
        <dbReference type="ARBA" id="ARBA00022741"/>
    </source>
</evidence>
<dbReference type="InterPro" id="IPR011009">
    <property type="entry name" value="Kinase-like_dom_sf"/>
</dbReference>
<keyword evidence="4 7" id="KW-0418">Kinase</keyword>
<name>A0A3B0MGA2_THEAN</name>
<evidence type="ECO:0000256" key="1">
    <source>
        <dbReference type="ARBA" id="ARBA00022527"/>
    </source>
</evidence>
<evidence type="ECO:0000313" key="11">
    <source>
        <dbReference type="EMBL" id="SVP89696.1"/>
    </source>
</evidence>
<keyword evidence="7" id="KW-0460">Magnesium</keyword>
<dbReference type="InterPro" id="IPR008271">
    <property type="entry name" value="Ser/Thr_kinase_AS"/>
</dbReference>
<feature type="binding site" evidence="6">
    <location>
        <position position="223"/>
    </location>
    <ligand>
        <name>ATP</name>
        <dbReference type="ChEBI" id="CHEBI:30616"/>
    </ligand>
</feature>
<dbReference type="InterPro" id="IPR050117">
    <property type="entry name" value="MAPK"/>
</dbReference>
<dbReference type="InterPro" id="IPR017441">
    <property type="entry name" value="Protein_kinase_ATP_BS"/>
</dbReference>
<dbReference type="PANTHER" id="PTHR24055">
    <property type="entry name" value="MITOGEN-ACTIVATED PROTEIN KINASE"/>
    <property type="match status" value="1"/>
</dbReference>
<comment type="catalytic activity">
    <reaction evidence="7">
        <text>L-threonyl-[protein] + ATP = O-phospho-L-threonyl-[protein] + ADP + H(+)</text>
        <dbReference type="Rhea" id="RHEA:46608"/>
        <dbReference type="Rhea" id="RHEA-COMP:11060"/>
        <dbReference type="Rhea" id="RHEA-COMP:11605"/>
        <dbReference type="ChEBI" id="CHEBI:15378"/>
        <dbReference type="ChEBI" id="CHEBI:30013"/>
        <dbReference type="ChEBI" id="CHEBI:30616"/>
        <dbReference type="ChEBI" id="CHEBI:61977"/>
        <dbReference type="ChEBI" id="CHEBI:456216"/>
        <dbReference type="EC" id="2.7.11.24"/>
    </reaction>
</comment>
<feature type="domain" description="Protein kinase" evidence="9">
    <location>
        <begin position="194"/>
        <end position="586"/>
    </location>
</feature>
<feature type="compositionally biased region" description="Basic and acidic residues" evidence="8">
    <location>
        <begin position="1"/>
        <end position="29"/>
    </location>
</feature>
<comment type="cofactor">
    <cofactor evidence="7">
        <name>Mg(2+)</name>
        <dbReference type="ChEBI" id="CHEBI:18420"/>
    </cofactor>
</comment>
<evidence type="ECO:0000256" key="2">
    <source>
        <dbReference type="ARBA" id="ARBA00022679"/>
    </source>
</evidence>
<dbReference type="Gene3D" id="3.30.200.20">
    <property type="entry name" value="Phosphorylase Kinase, domain 1"/>
    <property type="match status" value="1"/>
</dbReference>
<dbReference type="PROSITE" id="PS01351">
    <property type="entry name" value="MAPK"/>
    <property type="match status" value="1"/>
</dbReference>
<dbReference type="VEuPathDB" id="PiroplasmaDB:TA21080"/>
<dbReference type="SUPFAM" id="SSF56112">
    <property type="entry name" value="Protein kinase-like (PK-like)"/>
    <property type="match status" value="1"/>
</dbReference>
<keyword evidence="2 7" id="KW-0808">Transferase</keyword>
<evidence type="ECO:0000256" key="8">
    <source>
        <dbReference type="SAM" id="MobiDB-lite"/>
    </source>
</evidence>
<dbReference type="CDD" id="cd07834">
    <property type="entry name" value="STKc_MAPK"/>
    <property type="match status" value="1"/>
</dbReference>
<dbReference type="EMBL" id="UIVT01000001">
    <property type="protein sequence ID" value="SVP88537.1"/>
    <property type="molecule type" value="Genomic_DNA"/>
</dbReference>
<dbReference type="GO" id="GO:0004707">
    <property type="term" value="F:MAP kinase activity"/>
    <property type="evidence" value="ECO:0007669"/>
    <property type="project" value="UniProtKB-EC"/>
</dbReference>
<accession>A0A3B0MGA2</accession>
<dbReference type="PROSITE" id="PS00108">
    <property type="entry name" value="PROTEIN_KINASE_ST"/>
    <property type="match status" value="1"/>
</dbReference>
<evidence type="ECO:0000256" key="4">
    <source>
        <dbReference type="ARBA" id="ARBA00022777"/>
    </source>
</evidence>
<evidence type="ECO:0000256" key="5">
    <source>
        <dbReference type="ARBA" id="ARBA00022840"/>
    </source>
</evidence>
<feature type="region of interest" description="Disordered" evidence="8">
    <location>
        <begin position="1"/>
        <end position="36"/>
    </location>
</feature>
<proteinExistence type="inferred from homology"/>
<organism evidence="10">
    <name type="scientific">Theileria annulata</name>
    <dbReference type="NCBI Taxonomy" id="5874"/>
    <lineage>
        <taxon>Eukaryota</taxon>
        <taxon>Sar</taxon>
        <taxon>Alveolata</taxon>
        <taxon>Apicomplexa</taxon>
        <taxon>Aconoidasida</taxon>
        <taxon>Piroplasmida</taxon>
        <taxon>Theileriidae</taxon>
        <taxon>Theileria</taxon>
    </lineage>
</organism>
<dbReference type="PROSITE" id="PS00107">
    <property type="entry name" value="PROTEIN_KINASE_ATP"/>
    <property type="match status" value="1"/>
</dbReference>
<dbReference type="EC" id="2.7.11.24" evidence="7"/>
<sequence>MRSDKVIKKGVHDFDRHDSRETHSHDRVHSSLVSKSKTKNLETDNFGFKNYVTKQSLLQSRMSSVETDVPSTQYRSLISARKPQPNLNNYNQPENSLSAHNSSHVTNFTNNHANYNSVNSNYNHNYNTNYSANLNNNYSGSNDKVLESSATLKGNYSTGTGAKYRPLKSTTLKKERPTIKPPQSDIKWELGERYKFVDMVGSGSYGHVCRAYDSQLNKFVAIKRIHKVFDDLIDCKRILREIAILNRLDHPNVVKILDILVPDNLETFDVLYVVLEIAASDIKQLVRSPAFLNENHIRLLVFNLLSGVHYLHSVGIYHRDLKPANCLINRDCSVKICDFGLARTTTFPEEFMESGSYSGREADVSYTSRPVESISTSYSTSRSLPDYAYCLGSSDRFSSDTASGNVSVNPFNSIVTSKGPMRQVYRRQLTGHVVTRWYRAPELILLQENYSFAVDIWSVGCIFAELLNMMKVNVSDPCDRSPLFPGSSCFPLSPDNKNANPRTTRENDQLNLIFNVLGTPSEEDINCIQKADVRRYVKFFAKRGFQDLRTKFKGASLESIDLLKKMLTFNPEKRISVFEALNHPYFKSISKPRSNFDSIPKVTLPFNDWVNMSESQLRYSFLREIQRYHKDFKIPVKIIYRS</sequence>
<dbReference type="PROSITE" id="PS50011">
    <property type="entry name" value="PROTEIN_KINASE_DOM"/>
    <property type="match status" value="1"/>
</dbReference>